<proteinExistence type="predicted"/>
<reference evidence="1 2" key="1">
    <citation type="journal article" date="2013" name="Genome Announc.">
        <title>Draft Genome Sequence of Arthrobacter crystallopoietes Strain BAB-32, Revealing Genes for Bioremediation.</title>
        <authorList>
            <person name="Joshi M.N."/>
            <person name="Pandit A.S."/>
            <person name="Sharma A."/>
            <person name="Pandya R.V."/>
            <person name="Desai S.M."/>
            <person name="Saxena A.K."/>
            <person name="Bagatharia S.B."/>
        </authorList>
    </citation>
    <scope>NUCLEOTIDE SEQUENCE [LARGE SCALE GENOMIC DNA]</scope>
    <source>
        <strain evidence="1 2">BAB-32</strain>
    </source>
</reference>
<protein>
    <submittedName>
        <fullName evidence="1">Uncharacterized protein</fullName>
    </submittedName>
</protein>
<name>N1V6I1_9MICC</name>
<dbReference type="AlphaFoldDB" id="N1V6I1"/>
<evidence type="ECO:0000313" key="2">
    <source>
        <dbReference type="Proteomes" id="UP000010729"/>
    </source>
</evidence>
<comment type="caution">
    <text evidence="1">The sequence shown here is derived from an EMBL/GenBank/DDBJ whole genome shotgun (WGS) entry which is preliminary data.</text>
</comment>
<organism evidence="1 2">
    <name type="scientific">Arthrobacter crystallopoietes BAB-32</name>
    <dbReference type="NCBI Taxonomy" id="1246476"/>
    <lineage>
        <taxon>Bacteria</taxon>
        <taxon>Bacillati</taxon>
        <taxon>Actinomycetota</taxon>
        <taxon>Actinomycetes</taxon>
        <taxon>Micrococcales</taxon>
        <taxon>Micrococcaceae</taxon>
        <taxon>Crystallibacter</taxon>
    </lineage>
</organism>
<sequence>MGLGEPIFVVRQAKFAILGKWERIFLFRQPKLAWWRNDEGVFLVFYRLSGVFAGFP</sequence>
<dbReference type="EMBL" id="ANPE02000067">
    <property type="protein sequence ID" value="EMY35629.1"/>
    <property type="molecule type" value="Genomic_DNA"/>
</dbReference>
<evidence type="ECO:0000313" key="1">
    <source>
        <dbReference type="EMBL" id="EMY35629.1"/>
    </source>
</evidence>
<gene>
    <name evidence="1" type="ORF">D477_003003</name>
</gene>
<keyword evidence="2" id="KW-1185">Reference proteome</keyword>
<dbReference type="Proteomes" id="UP000010729">
    <property type="component" value="Unassembled WGS sequence"/>
</dbReference>
<accession>N1V6I1</accession>